<dbReference type="InterPro" id="IPR029154">
    <property type="entry name" value="HIBADH-like_NADP-bd"/>
</dbReference>
<keyword evidence="3" id="KW-0101">Branched-chain amino acid catabolism</keyword>
<evidence type="ECO:0000256" key="3">
    <source>
        <dbReference type="ARBA" id="ARBA00022456"/>
    </source>
</evidence>
<dbReference type="Gene3D" id="1.10.1040.10">
    <property type="entry name" value="N-(1-d-carboxylethyl)-l-norvaline Dehydrogenase, domain 2"/>
    <property type="match status" value="1"/>
</dbReference>
<dbReference type="PIRSF" id="PIRSF000103">
    <property type="entry name" value="HIBADH"/>
    <property type="match status" value="1"/>
</dbReference>
<dbReference type="InterPro" id="IPR006115">
    <property type="entry name" value="6PGDH_NADP-bd"/>
</dbReference>
<sequence>MRLIPPTLEDRPEVTVNTAERYARVEFTAERTLSKGRSMATIAWIGLGLMGHPMTTNLVEAGHTVRGFDLSERAQAAAVADGVVGVGSAAEALAGADVAFTMLPKGEHSRAAYLGEDGIFAHAAPGTLLIDSSTIDVASARLLHDEAAAAGFEFLDAPVSGGIAGAEKGTLTFMVGGAVEAFEKARSFIEPMAGNIIATGGPTTGQAAKICNNLMLFINMVSTSEAAVLADRLGLDHEVFYSIAKVSSGDSWPLRTWYPYPGVVDSSPANRDFAPTFTADLANKDIQLALAAGEETGTPLRLGEMVQGMLQQVADAGQGGRDCSIVRQLVDESFPS</sequence>
<dbReference type="PANTHER" id="PTHR22981:SF7">
    <property type="entry name" value="3-HYDROXYISOBUTYRATE DEHYDROGENASE, MITOCHONDRIAL"/>
    <property type="match status" value="1"/>
</dbReference>
<keyword evidence="5" id="KW-0520">NAD</keyword>
<evidence type="ECO:0000256" key="2">
    <source>
        <dbReference type="ARBA" id="ARBA00009080"/>
    </source>
</evidence>
<dbReference type="Proteomes" id="UP001501586">
    <property type="component" value="Unassembled WGS sequence"/>
</dbReference>
<dbReference type="InterPro" id="IPR015815">
    <property type="entry name" value="HIBADH-related"/>
</dbReference>
<dbReference type="Pfam" id="PF03446">
    <property type="entry name" value="NAD_binding_2"/>
    <property type="match status" value="1"/>
</dbReference>
<protein>
    <submittedName>
        <fullName evidence="8">3-hydroxyisobutyrate dehydrogenase</fullName>
    </submittedName>
</protein>
<dbReference type="SUPFAM" id="SSF51735">
    <property type="entry name" value="NAD(P)-binding Rossmann-fold domains"/>
    <property type="match status" value="1"/>
</dbReference>
<comment type="pathway">
    <text evidence="1">Amino-acid degradation.</text>
</comment>
<evidence type="ECO:0000259" key="6">
    <source>
        <dbReference type="Pfam" id="PF03446"/>
    </source>
</evidence>
<dbReference type="Gene3D" id="3.40.50.720">
    <property type="entry name" value="NAD(P)-binding Rossmann-like Domain"/>
    <property type="match status" value="1"/>
</dbReference>
<evidence type="ECO:0000256" key="5">
    <source>
        <dbReference type="ARBA" id="ARBA00023027"/>
    </source>
</evidence>
<evidence type="ECO:0000259" key="7">
    <source>
        <dbReference type="Pfam" id="PF14833"/>
    </source>
</evidence>
<gene>
    <name evidence="8" type="primary">mmsB_1</name>
    <name evidence="8" type="ORF">GCM10022261_06400</name>
</gene>
<comment type="similarity">
    <text evidence="2">Belongs to the HIBADH-related family.</text>
</comment>
<dbReference type="EMBL" id="BAABAZ010000004">
    <property type="protein sequence ID" value="GAA4283109.1"/>
    <property type="molecule type" value="Genomic_DNA"/>
</dbReference>
<dbReference type="SUPFAM" id="SSF48179">
    <property type="entry name" value="6-phosphogluconate dehydrogenase C-terminal domain-like"/>
    <property type="match status" value="1"/>
</dbReference>
<organism evidence="8 9">
    <name type="scientific">Brevibacterium daeguense</name>
    <dbReference type="NCBI Taxonomy" id="909936"/>
    <lineage>
        <taxon>Bacteria</taxon>
        <taxon>Bacillati</taxon>
        <taxon>Actinomycetota</taxon>
        <taxon>Actinomycetes</taxon>
        <taxon>Micrococcales</taxon>
        <taxon>Brevibacteriaceae</taxon>
        <taxon>Brevibacterium</taxon>
    </lineage>
</organism>
<dbReference type="Pfam" id="PF14833">
    <property type="entry name" value="NAD_binding_11"/>
    <property type="match status" value="1"/>
</dbReference>
<name>A0ABP8EGM0_9MICO</name>
<dbReference type="InterPro" id="IPR008927">
    <property type="entry name" value="6-PGluconate_DH-like_C_sf"/>
</dbReference>
<reference evidence="9" key="1">
    <citation type="journal article" date="2019" name="Int. J. Syst. Evol. Microbiol.">
        <title>The Global Catalogue of Microorganisms (GCM) 10K type strain sequencing project: providing services to taxonomists for standard genome sequencing and annotation.</title>
        <authorList>
            <consortium name="The Broad Institute Genomics Platform"/>
            <consortium name="The Broad Institute Genome Sequencing Center for Infectious Disease"/>
            <person name="Wu L."/>
            <person name="Ma J."/>
        </authorList>
    </citation>
    <scope>NUCLEOTIDE SEQUENCE [LARGE SCALE GENOMIC DNA]</scope>
    <source>
        <strain evidence="9">JCM 17458</strain>
    </source>
</reference>
<evidence type="ECO:0000313" key="9">
    <source>
        <dbReference type="Proteomes" id="UP001501586"/>
    </source>
</evidence>
<dbReference type="InterPro" id="IPR011548">
    <property type="entry name" value="HIBADH"/>
</dbReference>
<accession>A0ABP8EGM0</accession>
<dbReference type="InterPro" id="IPR036291">
    <property type="entry name" value="NAD(P)-bd_dom_sf"/>
</dbReference>
<keyword evidence="9" id="KW-1185">Reference proteome</keyword>
<proteinExistence type="inferred from homology"/>
<dbReference type="PANTHER" id="PTHR22981">
    <property type="entry name" value="3-HYDROXYISOBUTYRATE DEHYDROGENASE-RELATED"/>
    <property type="match status" value="1"/>
</dbReference>
<feature type="domain" description="3-hydroxyisobutyrate dehydrogenase-like NAD-binding" evidence="7">
    <location>
        <begin position="204"/>
        <end position="326"/>
    </location>
</feature>
<evidence type="ECO:0000256" key="1">
    <source>
        <dbReference type="ARBA" id="ARBA00005023"/>
    </source>
</evidence>
<dbReference type="InterPro" id="IPR013328">
    <property type="entry name" value="6PGD_dom2"/>
</dbReference>
<feature type="domain" description="6-phosphogluconate dehydrogenase NADP-binding" evidence="6">
    <location>
        <begin position="41"/>
        <end position="200"/>
    </location>
</feature>
<keyword evidence="4" id="KW-0560">Oxidoreductase</keyword>
<evidence type="ECO:0000256" key="4">
    <source>
        <dbReference type="ARBA" id="ARBA00023002"/>
    </source>
</evidence>
<evidence type="ECO:0000313" key="8">
    <source>
        <dbReference type="EMBL" id="GAA4283109.1"/>
    </source>
</evidence>
<comment type="caution">
    <text evidence="8">The sequence shown here is derived from an EMBL/GenBank/DDBJ whole genome shotgun (WGS) entry which is preliminary data.</text>
</comment>
<dbReference type="NCBIfam" id="TIGR01692">
    <property type="entry name" value="HIBADH"/>
    <property type="match status" value="1"/>
</dbReference>